<accession>A0AAW1XMA6</accession>
<sequence length="433" mass="49540">MARMAVSFKYWNECVDPVDLQAMWNVPDVSAEWEDAGETRGQKVHLSRDPDGQVYLTQTEMKAVAEITIRRHFPAQMDSDTICAIAELESDRQPLAQHYDKKAKDTHLGIMQILPQTADWLASEKGYGAYQLNGNESLLFRPFANVYFGAAYLKWLASFDQKERSEEFIVRAYKVGTKKATHKSSLKYWQRYLSVKESLPSRKSFEGRRSVAEVSASLALAKQTASSQNTGSMYTYWDSIASPEDMLDMWNHPEVSKEWSKTGEKQGKVRFSQDDKKRPYLSRLELKALAEIILIKHFSTKPLKVSVVCALAEVISMRFLNGIGPRPGIMGIDYSTAVWLYREMGFRAYRINSVDDLSKPFMSMYFGAAYLVWLVECEVRLQPPQYVIQAYILGPKNVNVQETGPQYLKFEEALGYYEDTKRNPRDQGSCTIM</sequence>
<proteinExistence type="predicted"/>
<dbReference type="PANTHER" id="PTHR37179">
    <property type="entry name" value="TRANSGLYCOSYLASE"/>
    <property type="match status" value="1"/>
</dbReference>
<gene>
    <name evidence="2" type="ORF">M0R45_014184</name>
</gene>
<evidence type="ECO:0000259" key="1">
    <source>
        <dbReference type="Pfam" id="PF01464"/>
    </source>
</evidence>
<feature type="domain" description="Transglycosylase SLT" evidence="1">
    <location>
        <begin position="76"/>
        <end position="189"/>
    </location>
</feature>
<dbReference type="SUPFAM" id="SSF53955">
    <property type="entry name" value="Lysozyme-like"/>
    <property type="match status" value="2"/>
</dbReference>
<dbReference type="AlphaFoldDB" id="A0AAW1XMA6"/>
<dbReference type="Pfam" id="PF01464">
    <property type="entry name" value="SLT"/>
    <property type="match status" value="1"/>
</dbReference>
<protein>
    <recommendedName>
        <fullName evidence="1">Transglycosylase SLT domain-containing protein</fullName>
    </recommendedName>
</protein>
<organism evidence="2 3">
    <name type="scientific">Rubus argutus</name>
    <name type="common">Southern blackberry</name>
    <dbReference type="NCBI Taxonomy" id="59490"/>
    <lineage>
        <taxon>Eukaryota</taxon>
        <taxon>Viridiplantae</taxon>
        <taxon>Streptophyta</taxon>
        <taxon>Embryophyta</taxon>
        <taxon>Tracheophyta</taxon>
        <taxon>Spermatophyta</taxon>
        <taxon>Magnoliopsida</taxon>
        <taxon>eudicotyledons</taxon>
        <taxon>Gunneridae</taxon>
        <taxon>Pentapetalae</taxon>
        <taxon>rosids</taxon>
        <taxon>fabids</taxon>
        <taxon>Rosales</taxon>
        <taxon>Rosaceae</taxon>
        <taxon>Rosoideae</taxon>
        <taxon>Rosoideae incertae sedis</taxon>
        <taxon>Rubus</taxon>
    </lineage>
</organism>
<dbReference type="PANTHER" id="PTHR37179:SF1">
    <property type="entry name" value="TRANSGLYCOSYLASE"/>
    <property type="match status" value="1"/>
</dbReference>
<name>A0AAW1XMA6_RUBAR</name>
<dbReference type="InterPro" id="IPR008258">
    <property type="entry name" value="Transglycosylase_SLT_dom_1"/>
</dbReference>
<dbReference type="InterPro" id="IPR023346">
    <property type="entry name" value="Lysozyme-like_dom_sf"/>
</dbReference>
<comment type="caution">
    <text evidence="2">The sequence shown here is derived from an EMBL/GenBank/DDBJ whole genome shotgun (WGS) entry which is preliminary data.</text>
</comment>
<keyword evidence="3" id="KW-1185">Reference proteome</keyword>
<evidence type="ECO:0000313" key="2">
    <source>
        <dbReference type="EMBL" id="KAK9937390.1"/>
    </source>
</evidence>
<dbReference type="Proteomes" id="UP001457282">
    <property type="component" value="Unassembled WGS sequence"/>
</dbReference>
<dbReference type="Gene3D" id="1.10.530.10">
    <property type="match status" value="2"/>
</dbReference>
<evidence type="ECO:0000313" key="3">
    <source>
        <dbReference type="Proteomes" id="UP001457282"/>
    </source>
</evidence>
<reference evidence="2 3" key="1">
    <citation type="journal article" date="2023" name="G3 (Bethesda)">
        <title>A chromosome-length genome assembly and annotation of blackberry (Rubus argutus, cv. 'Hillquist').</title>
        <authorList>
            <person name="Bruna T."/>
            <person name="Aryal R."/>
            <person name="Dudchenko O."/>
            <person name="Sargent D.J."/>
            <person name="Mead D."/>
            <person name="Buti M."/>
            <person name="Cavallini A."/>
            <person name="Hytonen T."/>
            <person name="Andres J."/>
            <person name="Pham M."/>
            <person name="Weisz D."/>
            <person name="Mascagni F."/>
            <person name="Usai G."/>
            <person name="Natali L."/>
            <person name="Bassil N."/>
            <person name="Fernandez G.E."/>
            <person name="Lomsadze A."/>
            <person name="Armour M."/>
            <person name="Olukolu B."/>
            <person name="Poorten T."/>
            <person name="Britton C."/>
            <person name="Davik J."/>
            <person name="Ashrafi H."/>
            <person name="Aiden E.L."/>
            <person name="Borodovsky M."/>
            <person name="Worthington M."/>
        </authorList>
    </citation>
    <scope>NUCLEOTIDE SEQUENCE [LARGE SCALE GENOMIC DNA]</scope>
    <source>
        <strain evidence="2">PI 553951</strain>
    </source>
</reference>
<dbReference type="EMBL" id="JBEDUW010000003">
    <property type="protein sequence ID" value="KAK9937390.1"/>
    <property type="molecule type" value="Genomic_DNA"/>
</dbReference>